<evidence type="ECO:0000313" key="9">
    <source>
        <dbReference type="Proteomes" id="UP000006906"/>
    </source>
</evidence>
<reference evidence="8 9" key="1">
    <citation type="journal article" date="2007" name="Science">
        <title>The Chlamydomonas genome reveals the evolution of key animal and plant functions.</title>
        <authorList>
            <person name="Merchant S.S."/>
            <person name="Prochnik S.E."/>
            <person name="Vallon O."/>
            <person name="Harris E.H."/>
            <person name="Karpowicz S.J."/>
            <person name="Witman G.B."/>
            <person name="Terry A."/>
            <person name="Salamov A."/>
            <person name="Fritz-Laylin L.K."/>
            <person name="Marechal-Drouard L."/>
            <person name="Marshall W.F."/>
            <person name="Qu L.H."/>
            <person name="Nelson D.R."/>
            <person name="Sanderfoot A.A."/>
            <person name="Spalding M.H."/>
            <person name="Kapitonov V.V."/>
            <person name="Ren Q."/>
            <person name="Ferris P."/>
            <person name="Lindquist E."/>
            <person name="Shapiro H."/>
            <person name="Lucas S.M."/>
            <person name="Grimwood J."/>
            <person name="Schmutz J."/>
            <person name="Cardol P."/>
            <person name="Cerutti H."/>
            <person name="Chanfreau G."/>
            <person name="Chen C.L."/>
            <person name="Cognat V."/>
            <person name="Croft M.T."/>
            <person name="Dent R."/>
            <person name="Dutcher S."/>
            <person name="Fernandez E."/>
            <person name="Fukuzawa H."/>
            <person name="Gonzalez-Ballester D."/>
            <person name="Gonzalez-Halphen D."/>
            <person name="Hallmann A."/>
            <person name="Hanikenne M."/>
            <person name="Hippler M."/>
            <person name="Inwood W."/>
            <person name="Jabbari K."/>
            <person name="Kalanon M."/>
            <person name="Kuras R."/>
            <person name="Lefebvre P.A."/>
            <person name="Lemaire S.D."/>
            <person name="Lobanov A.V."/>
            <person name="Lohr M."/>
            <person name="Manuell A."/>
            <person name="Meier I."/>
            <person name="Mets L."/>
            <person name="Mittag M."/>
            <person name="Mittelmeier T."/>
            <person name="Moroney J.V."/>
            <person name="Moseley J."/>
            <person name="Napoli C."/>
            <person name="Nedelcu A.M."/>
            <person name="Niyogi K."/>
            <person name="Novoselov S.V."/>
            <person name="Paulsen I.T."/>
            <person name="Pazour G."/>
            <person name="Purton S."/>
            <person name="Ral J.P."/>
            <person name="Riano-Pachon D.M."/>
            <person name="Riekhof W."/>
            <person name="Rymarquis L."/>
            <person name="Schroda M."/>
            <person name="Stern D."/>
            <person name="Umen J."/>
            <person name="Willows R."/>
            <person name="Wilson N."/>
            <person name="Zimmer S.L."/>
            <person name="Allmer J."/>
            <person name="Balk J."/>
            <person name="Bisova K."/>
            <person name="Chen C.J."/>
            <person name="Elias M."/>
            <person name="Gendler K."/>
            <person name="Hauser C."/>
            <person name="Lamb M.R."/>
            <person name="Ledford H."/>
            <person name="Long J.C."/>
            <person name="Minagawa J."/>
            <person name="Page M.D."/>
            <person name="Pan J."/>
            <person name="Pootakham W."/>
            <person name="Roje S."/>
            <person name="Rose A."/>
            <person name="Stahlberg E."/>
            <person name="Terauchi A.M."/>
            <person name="Yang P."/>
            <person name="Ball S."/>
            <person name="Bowler C."/>
            <person name="Dieckmann C.L."/>
            <person name="Gladyshev V.N."/>
            <person name="Green P."/>
            <person name="Jorgensen R."/>
            <person name="Mayfield S."/>
            <person name="Mueller-Roeber B."/>
            <person name="Rajamani S."/>
            <person name="Sayre R.T."/>
            <person name="Brokstein P."/>
            <person name="Dubchak I."/>
            <person name="Goodstein D."/>
            <person name="Hornick L."/>
            <person name="Huang Y.W."/>
            <person name="Jhaveri J."/>
            <person name="Luo Y."/>
            <person name="Martinez D."/>
            <person name="Ngau W.C."/>
            <person name="Otillar B."/>
            <person name="Poliakov A."/>
            <person name="Porter A."/>
            <person name="Szajkowski L."/>
            <person name="Werner G."/>
            <person name="Zhou K."/>
            <person name="Grigoriev I.V."/>
            <person name="Rokhsar D.S."/>
            <person name="Grossman A.R."/>
        </authorList>
    </citation>
    <scope>NUCLEOTIDE SEQUENCE [LARGE SCALE GENOMIC DNA]</scope>
    <source>
        <strain evidence="9">CC-503</strain>
    </source>
</reference>
<dbReference type="PANTHER" id="PTHR47963">
    <property type="entry name" value="DEAD-BOX ATP-DEPENDENT RNA HELICASE 47, MITOCHONDRIAL"/>
    <property type="match status" value="1"/>
</dbReference>
<dbReference type="CDD" id="cd18787">
    <property type="entry name" value="SF2_C_DEAD"/>
    <property type="match status" value="1"/>
</dbReference>
<dbReference type="PANTHER" id="PTHR47963:SF3">
    <property type="entry name" value="DEAD-BOX ATP-DEPENDENT RNA HELICASE 47, MITOCHONDRIAL"/>
    <property type="match status" value="1"/>
</dbReference>
<dbReference type="AlphaFoldDB" id="A0A2K3DLD6"/>
<feature type="region of interest" description="Disordered" evidence="5">
    <location>
        <begin position="400"/>
        <end position="457"/>
    </location>
</feature>
<dbReference type="SUPFAM" id="SSF52540">
    <property type="entry name" value="P-loop containing nucleoside triphosphate hydrolases"/>
    <property type="match status" value="1"/>
</dbReference>
<gene>
    <name evidence="8" type="ORF">CHLRE_07g351600v5</name>
</gene>
<dbReference type="GO" id="GO:0003723">
    <property type="term" value="F:RNA binding"/>
    <property type="evidence" value="ECO:0000318"/>
    <property type="project" value="GO_Central"/>
</dbReference>
<organism evidence="8 9">
    <name type="scientific">Chlamydomonas reinhardtii</name>
    <name type="common">Chlamydomonas smithii</name>
    <dbReference type="NCBI Taxonomy" id="3055"/>
    <lineage>
        <taxon>Eukaryota</taxon>
        <taxon>Viridiplantae</taxon>
        <taxon>Chlorophyta</taxon>
        <taxon>core chlorophytes</taxon>
        <taxon>Chlorophyceae</taxon>
        <taxon>CS clade</taxon>
        <taxon>Chlamydomonadales</taxon>
        <taxon>Chlamydomonadaceae</taxon>
        <taxon>Chlamydomonas</taxon>
    </lineage>
</organism>
<dbReference type="PROSITE" id="PS51194">
    <property type="entry name" value="HELICASE_CTER"/>
    <property type="match status" value="1"/>
</dbReference>
<keyword evidence="3" id="KW-0347">Helicase</keyword>
<dbReference type="Pfam" id="PF00270">
    <property type="entry name" value="DEAD"/>
    <property type="match status" value="1"/>
</dbReference>
<feature type="domain" description="Helicase ATP-binding" evidence="6">
    <location>
        <begin position="48"/>
        <end position="310"/>
    </location>
</feature>
<dbReference type="InterPro" id="IPR001650">
    <property type="entry name" value="Helicase_C-like"/>
</dbReference>
<dbReference type="GO" id="GO:0016787">
    <property type="term" value="F:hydrolase activity"/>
    <property type="evidence" value="ECO:0007669"/>
    <property type="project" value="UniProtKB-KW"/>
</dbReference>
<keyword evidence="1" id="KW-0547">Nucleotide-binding</keyword>
<dbReference type="SMART" id="SM00490">
    <property type="entry name" value="HELICc"/>
    <property type="match status" value="1"/>
</dbReference>
<dbReference type="InterPro" id="IPR027417">
    <property type="entry name" value="P-loop_NTPase"/>
</dbReference>
<dbReference type="ExpressionAtlas" id="A0A2K3DLD6">
    <property type="expression patterns" value="baseline and differential"/>
</dbReference>
<dbReference type="InParanoid" id="A0A2K3DLD6"/>
<dbReference type="CDD" id="cd00268">
    <property type="entry name" value="DEADc"/>
    <property type="match status" value="1"/>
</dbReference>
<evidence type="ECO:0000256" key="1">
    <source>
        <dbReference type="ARBA" id="ARBA00022741"/>
    </source>
</evidence>
<feature type="region of interest" description="Disordered" evidence="5">
    <location>
        <begin position="247"/>
        <end position="281"/>
    </location>
</feature>
<dbReference type="GO" id="GO:0003724">
    <property type="term" value="F:RNA helicase activity"/>
    <property type="evidence" value="ECO:0000318"/>
    <property type="project" value="GO_Central"/>
</dbReference>
<keyword evidence="2" id="KW-0378">Hydrolase</keyword>
<dbReference type="GO" id="GO:0005524">
    <property type="term" value="F:ATP binding"/>
    <property type="evidence" value="ECO:0007669"/>
    <property type="project" value="UniProtKB-KW"/>
</dbReference>
<dbReference type="KEGG" id="cre:CHLRE_07g351600v5"/>
<dbReference type="RefSeq" id="XP_042923138.1">
    <property type="nucleotide sequence ID" value="XM_043064570.1"/>
</dbReference>
<feature type="compositionally biased region" description="Polar residues" evidence="5">
    <location>
        <begin position="434"/>
        <end position="455"/>
    </location>
</feature>
<evidence type="ECO:0000256" key="2">
    <source>
        <dbReference type="ARBA" id="ARBA00022801"/>
    </source>
</evidence>
<dbReference type="InterPro" id="IPR011545">
    <property type="entry name" value="DEAD/DEAH_box_helicase_dom"/>
</dbReference>
<feature type="region of interest" description="Disordered" evidence="5">
    <location>
        <begin position="627"/>
        <end position="652"/>
    </location>
</feature>
<evidence type="ECO:0000313" key="8">
    <source>
        <dbReference type="EMBL" id="PNW81333.1"/>
    </source>
</evidence>
<dbReference type="InterPro" id="IPR044742">
    <property type="entry name" value="DEAD/DEAH_RhlB"/>
</dbReference>
<feature type="compositionally biased region" description="Low complexity" evidence="5">
    <location>
        <begin position="267"/>
        <end position="276"/>
    </location>
</feature>
<dbReference type="EMBL" id="CM008968">
    <property type="protein sequence ID" value="PNW81333.1"/>
    <property type="molecule type" value="Genomic_DNA"/>
</dbReference>
<dbReference type="SMART" id="SM00487">
    <property type="entry name" value="DEXDc"/>
    <property type="match status" value="1"/>
</dbReference>
<dbReference type="Pfam" id="PF00271">
    <property type="entry name" value="Helicase_C"/>
    <property type="match status" value="1"/>
</dbReference>
<name>A0A2K3DLD6_CHLRE</name>
<evidence type="ECO:0000256" key="3">
    <source>
        <dbReference type="ARBA" id="ARBA00022806"/>
    </source>
</evidence>
<sequence length="652" mass="66131">MLASVAGAPRSTDGAGRDFGALGVASALQAQLAARGLHQPLPVQAAAVPLVLSGRDVAIKSCTGSGKTLAYVLPVIQLALQRRAAAEAAATAAAAAYTAATATAGEPGATALIAAAKSRATALKQAGRSVQAVIVAPSRELGIQIQRAAQELLPPSASRQLVQQVIGGANPKRQAAALSGGEAGVWPAVVVGSPGRLADLVQRGALAVWGCPLLVLDEVDTLLAHDDFRGHVDTIASHVGRRVAPAAAAAGASSTPMPPPGGDPAEIASSSRIGSGSASGGGRQTILVSASLDPQRLQAYSRWCAQPDAAASATADGGGSSRPLALVALDSRSALPEEYLRRQLLRAQGEGEPGFGANAARAGTAAQTASDTARLPGLSSLQPMTEPAAAANHQRLQLEPTTPEASAAARSCDGAHQPSPPPGSSPATSPDPSNATSTGLSTSVNNTSEGSSIHSSPALADILPPHLAHVYVLCPAEHRTDRARRLVHALGSERALLFVGRTNQAMVTKYKLEARNMEVSVLHGRLSRLERSNIVAAFRAGTFRALVATDLAARGLDLPDCDTVINMGLAPDALAYAHRAGRAGRAGAPGVVASVVSRAELPALEAAAARLGVTLQAISVAHGSIAPQDQVGTEDNPHTRPGTRRGFVKRKA</sequence>
<feature type="region of interest" description="Disordered" evidence="5">
    <location>
        <begin position="351"/>
        <end position="380"/>
    </location>
</feature>
<evidence type="ECO:0000259" key="6">
    <source>
        <dbReference type="PROSITE" id="PS51192"/>
    </source>
</evidence>
<dbReference type="InterPro" id="IPR014001">
    <property type="entry name" value="Helicase_ATP-bd"/>
</dbReference>
<keyword evidence="9" id="KW-1185">Reference proteome</keyword>
<evidence type="ECO:0000259" key="7">
    <source>
        <dbReference type="PROSITE" id="PS51194"/>
    </source>
</evidence>
<protein>
    <submittedName>
        <fullName evidence="8">Uncharacterized protein</fullName>
    </submittedName>
</protein>
<dbReference type="Gene3D" id="3.40.50.300">
    <property type="entry name" value="P-loop containing nucleotide triphosphate hydrolases"/>
    <property type="match status" value="2"/>
</dbReference>
<keyword evidence="4" id="KW-0067">ATP-binding</keyword>
<dbReference type="Proteomes" id="UP000006906">
    <property type="component" value="Chromosome 7"/>
</dbReference>
<accession>A0A2K3DLD6</accession>
<evidence type="ECO:0000256" key="4">
    <source>
        <dbReference type="ARBA" id="ARBA00022840"/>
    </source>
</evidence>
<feature type="domain" description="Helicase C-terminal" evidence="7">
    <location>
        <begin position="482"/>
        <end position="626"/>
    </location>
</feature>
<proteinExistence type="predicted"/>
<dbReference type="Gramene" id="PNW81333">
    <property type="protein sequence ID" value="PNW81333"/>
    <property type="gene ID" value="CHLRE_07g351600v5"/>
</dbReference>
<dbReference type="PROSITE" id="PS51192">
    <property type="entry name" value="HELICASE_ATP_BIND_1"/>
    <property type="match status" value="1"/>
</dbReference>
<feature type="compositionally biased region" description="Basic residues" evidence="5">
    <location>
        <begin position="641"/>
        <end position="652"/>
    </location>
</feature>
<feature type="compositionally biased region" description="Low complexity" evidence="5">
    <location>
        <begin position="356"/>
        <end position="369"/>
    </location>
</feature>
<dbReference type="GeneID" id="5718072"/>
<dbReference type="OrthoDB" id="10256233at2759"/>
<dbReference type="STRING" id="3055.A0A2K3DLD6"/>
<dbReference type="InterPro" id="IPR050547">
    <property type="entry name" value="DEAD_box_RNA_helicases"/>
</dbReference>
<evidence type="ECO:0000256" key="5">
    <source>
        <dbReference type="SAM" id="MobiDB-lite"/>
    </source>
</evidence>